<dbReference type="EnsemblMetazoa" id="AFAF007562-RA">
    <property type="protein sequence ID" value="AFAF007562-PA"/>
    <property type="gene ID" value="AFAF007562"/>
</dbReference>
<keyword evidence="2" id="KW-1185">Reference proteome</keyword>
<evidence type="ECO:0000313" key="2">
    <source>
        <dbReference type="Proteomes" id="UP000075886"/>
    </source>
</evidence>
<sequence>MKKTLARHDLDYVAQHPAAPIATPSTGRAPPPPTPLLPSPLASLLLLLLLLLLLPKGLWAADDDSNADNAPNGAPPPPPPFFTTSLMVLRLHRAHVIVVLRLEEVTRVQVGQLVFARKVAGGEVPAHRATLGRDARFAGEVQLLQMLEHEQHETMQPSASGRNRAQILDQRLTPIDIVAGNVPNRPVYELLVARIVTRRHVRIGHDQRVQRAFVHVPCDDGRVTDLSRRQPIATLRLAATFKRNTCPTVGRLVDHIRNHLKGSERTLSVQRRHIVIVLGLVEVTGHQLAQPVLLHKRPMVVVHAMVSASIRYTRCLRVVNLASRLLVHQKYVTMQTRTVRWAGTRERVHMIAIFHLRPGDVSYQPVTDFTKLWLLAVRCVRIHHKQRVVRVRFGRPLDARLILNLRRPQLVPALDAHTARIGNLFGQSHNSGEQFGVQ</sequence>
<organism evidence="1 2">
    <name type="scientific">Anopheles farauti</name>
    <dbReference type="NCBI Taxonomy" id="69004"/>
    <lineage>
        <taxon>Eukaryota</taxon>
        <taxon>Metazoa</taxon>
        <taxon>Ecdysozoa</taxon>
        <taxon>Arthropoda</taxon>
        <taxon>Hexapoda</taxon>
        <taxon>Insecta</taxon>
        <taxon>Pterygota</taxon>
        <taxon>Neoptera</taxon>
        <taxon>Endopterygota</taxon>
        <taxon>Diptera</taxon>
        <taxon>Nematocera</taxon>
        <taxon>Culicoidea</taxon>
        <taxon>Culicidae</taxon>
        <taxon>Anophelinae</taxon>
        <taxon>Anopheles</taxon>
    </lineage>
</organism>
<accession>A0A182QCS1</accession>
<proteinExistence type="predicted"/>
<evidence type="ECO:0000313" key="1">
    <source>
        <dbReference type="EnsemblMetazoa" id="AFAF007562-PA"/>
    </source>
</evidence>
<reference evidence="1" key="2">
    <citation type="submission" date="2020-05" db="UniProtKB">
        <authorList>
            <consortium name="EnsemblMetazoa"/>
        </authorList>
    </citation>
    <scope>IDENTIFICATION</scope>
    <source>
        <strain evidence="1">FAR1</strain>
    </source>
</reference>
<dbReference type="Proteomes" id="UP000075886">
    <property type="component" value="Unassembled WGS sequence"/>
</dbReference>
<reference evidence="2" key="1">
    <citation type="submission" date="2014-01" db="EMBL/GenBank/DDBJ databases">
        <title>The Genome Sequence of Anopheles farauti FAR1 (V2).</title>
        <authorList>
            <consortium name="The Broad Institute Genomics Platform"/>
            <person name="Neafsey D.E."/>
            <person name="Besansky N."/>
            <person name="Howell P."/>
            <person name="Walton C."/>
            <person name="Young S.K."/>
            <person name="Zeng Q."/>
            <person name="Gargeya S."/>
            <person name="Fitzgerald M."/>
            <person name="Haas B."/>
            <person name="Abouelleil A."/>
            <person name="Allen A.W."/>
            <person name="Alvarado L."/>
            <person name="Arachchi H.M."/>
            <person name="Berlin A.M."/>
            <person name="Chapman S.B."/>
            <person name="Gainer-Dewar J."/>
            <person name="Goldberg J."/>
            <person name="Griggs A."/>
            <person name="Gujja S."/>
            <person name="Hansen M."/>
            <person name="Howarth C."/>
            <person name="Imamovic A."/>
            <person name="Ireland A."/>
            <person name="Larimer J."/>
            <person name="McCowan C."/>
            <person name="Murphy C."/>
            <person name="Pearson M."/>
            <person name="Poon T.W."/>
            <person name="Priest M."/>
            <person name="Roberts A."/>
            <person name="Saif S."/>
            <person name="Shea T."/>
            <person name="Sisk P."/>
            <person name="Sykes S."/>
            <person name="Wortman J."/>
            <person name="Nusbaum C."/>
            <person name="Birren B."/>
        </authorList>
    </citation>
    <scope>NUCLEOTIDE SEQUENCE [LARGE SCALE GENOMIC DNA]</scope>
    <source>
        <strain evidence="2">FAR1</strain>
    </source>
</reference>
<name>A0A182QCS1_9DIPT</name>
<protein>
    <submittedName>
        <fullName evidence="1">Uncharacterized protein</fullName>
    </submittedName>
</protein>
<dbReference type="AlphaFoldDB" id="A0A182QCS1"/>
<dbReference type="EMBL" id="AXCN02000025">
    <property type="status" value="NOT_ANNOTATED_CDS"/>
    <property type="molecule type" value="Genomic_DNA"/>
</dbReference>
<dbReference type="VEuPathDB" id="VectorBase:AFAF007562"/>